<evidence type="ECO:0000256" key="2">
    <source>
        <dbReference type="ARBA" id="ARBA00022679"/>
    </source>
</evidence>
<proteinExistence type="predicted"/>
<dbReference type="GO" id="GO:0052913">
    <property type="term" value="F:16S rRNA (guanine(966)-N(2))-methyltransferase activity"/>
    <property type="evidence" value="ECO:0007669"/>
    <property type="project" value="UniProtKB-EC"/>
</dbReference>
<reference evidence="3" key="1">
    <citation type="submission" date="2019-09" db="EMBL/GenBank/DDBJ databases">
        <title>Characterisation of the sponge microbiome using genome-centric metagenomics.</title>
        <authorList>
            <person name="Engelberts J.P."/>
            <person name="Robbins S.J."/>
            <person name="De Goeij J.M."/>
            <person name="Aranda M."/>
            <person name="Bell S.C."/>
            <person name="Webster N.S."/>
        </authorList>
    </citation>
    <scope>NUCLEOTIDE SEQUENCE</scope>
    <source>
        <strain evidence="3">SB0662_bin_9</strain>
    </source>
</reference>
<dbReference type="Gene3D" id="3.40.50.150">
    <property type="entry name" value="Vaccinia Virus protein VP39"/>
    <property type="match status" value="1"/>
</dbReference>
<dbReference type="SUPFAM" id="SSF53335">
    <property type="entry name" value="S-adenosyl-L-methionine-dependent methyltransferases"/>
    <property type="match status" value="1"/>
</dbReference>
<evidence type="ECO:0000313" key="3">
    <source>
        <dbReference type="EMBL" id="MYD88861.1"/>
    </source>
</evidence>
<dbReference type="NCBIfam" id="TIGR00095">
    <property type="entry name" value="16S rRNA (guanine(966)-N(2))-methyltransferase RsmD"/>
    <property type="match status" value="1"/>
</dbReference>
<sequence>MRIIAGEARGRRLKDVPGEGTRPITDRAREALFGKLHDWIPGRRVLDLFGGTGSVGLEALSRGARHATFVDRGTRAVATIRANGAACGFLERMEIIRQDSFAYLEAAAAKGIGEAWDFVFIAPPQFKDMWSTALALVDRTAGVLTADGLAVVQIDPGEDRELALERLERFDQRRYGRVMLCYYRPRPATGDT</sequence>
<protein>
    <submittedName>
        <fullName evidence="3">16S rRNA (Guanine(966)-N(2))-methyltransferase RsmD</fullName>
        <ecNumber evidence="3">2.1.1.171</ecNumber>
    </submittedName>
</protein>
<dbReference type="AlphaFoldDB" id="A0A6B1DP39"/>
<name>A0A6B1DP39_9CHLR</name>
<dbReference type="CDD" id="cd02440">
    <property type="entry name" value="AdoMet_MTases"/>
    <property type="match status" value="1"/>
</dbReference>
<dbReference type="PANTHER" id="PTHR43542">
    <property type="entry name" value="METHYLTRANSFERASE"/>
    <property type="match status" value="1"/>
</dbReference>
<dbReference type="InterPro" id="IPR029063">
    <property type="entry name" value="SAM-dependent_MTases_sf"/>
</dbReference>
<dbReference type="InterPro" id="IPR004398">
    <property type="entry name" value="RNA_MeTrfase_RsmD"/>
</dbReference>
<organism evidence="3">
    <name type="scientific">Caldilineaceae bacterium SB0662_bin_9</name>
    <dbReference type="NCBI Taxonomy" id="2605258"/>
    <lineage>
        <taxon>Bacteria</taxon>
        <taxon>Bacillati</taxon>
        <taxon>Chloroflexota</taxon>
        <taxon>Caldilineae</taxon>
        <taxon>Caldilineales</taxon>
        <taxon>Caldilineaceae</taxon>
    </lineage>
</organism>
<dbReference type="Pfam" id="PF03602">
    <property type="entry name" value="Cons_hypoth95"/>
    <property type="match status" value="1"/>
</dbReference>
<dbReference type="PIRSF" id="PIRSF004553">
    <property type="entry name" value="CHP00095"/>
    <property type="match status" value="1"/>
</dbReference>
<keyword evidence="1 3" id="KW-0489">Methyltransferase</keyword>
<dbReference type="PANTHER" id="PTHR43542:SF1">
    <property type="entry name" value="METHYLTRANSFERASE"/>
    <property type="match status" value="1"/>
</dbReference>
<accession>A0A6B1DP39</accession>
<comment type="caution">
    <text evidence="3">The sequence shown here is derived from an EMBL/GenBank/DDBJ whole genome shotgun (WGS) entry which is preliminary data.</text>
</comment>
<evidence type="ECO:0000256" key="1">
    <source>
        <dbReference type="ARBA" id="ARBA00022603"/>
    </source>
</evidence>
<dbReference type="EC" id="2.1.1.171" evidence="3"/>
<gene>
    <name evidence="3" type="primary">rsmD</name>
    <name evidence="3" type="ORF">F4Y08_00775</name>
</gene>
<keyword evidence="2 3" id="KW-0808">Transferase</keyword>
<dbReference type="EMBL" id="VXPY01000007">
    <property type="protein sequence ID" value="MYD88861.1"/>
    <property type="molecule type" value="Genomic_DNA"/>
</dbReference>